<gene>
    <name evidence="3" type="ORF">J4G43_028065</name>
    <name evidence="2" type="ORF">J4G43_30055</name>
</gene>
<dbReference type="KEGG" id="bban:J4G43_028065"/>
<accession>A0A939S0G1</accession>
<evidence type="ECO:0000256" key="1">
    <source>
        <dbReference type="SAM" id="MobiDB-lite"/>
    </source>
</evidence>
<evidence type="ECO:0000313" key="2">
    <source>
        <dbReference type="EMBL" id="MBO1864982.1"/>
    </source>
</evidence>
<sequence>MADVTGPISTLPGARHSVPKGQMCDQHDDRPAVARIQGETDSMGSEMNDMCQECLDQHIAWKNSPEAAEHRKGTCEWCKNPADDLRDRRDFEEGMSGRIYRVCGACVKRENEELAAEMAEHEDTLDDPPDDDDYDFD</sequence>
<evidence type="ECO:0000313" key="4">
    <source>
        <dbReference type="Proteomes" id="UP000664702"/>
    </source>
</evidence>
<dbReference type="EMBL" id="CP086136">
    <property type="protein sequence ID" value="UEM08616.1"/>
    <property type="molecule type" value="Genomic_DNA"/>
</dbReference>
<dbReference type="RefSeq" id="WP_208086940.1">
    <property type="nucleotide sequence ID" value="NZ_CP086136.1"/>
</dbReference>
<feature type="compositionally biased region" description="Acidic residues" evidence="1">
    <location>
        <begin position="123"/>
        <end position="137"/>
    </location>
</feature>
<feature type="region of interest" description="Disordered" evidence="1">
    <location>
        <begin position="114"/>
        <end position="137"/>
    </location>
</feature>
<organism evidence="2">
    <name type="scientific">Bradyrhizobium barranii subsp. barranii</name>
    <dbReference type="NCBI Taxonomy" id="2823807"/>
    <lineage>
        <taxon>Bacteria</taxon>
        <taxon>Pseudomonadati</taxon>
        <taxon>Pseudomonadota</taxon>
        <taxon>Alphaproteobacteria</taxon>
        <taxon>Hyphomicrobiales</taxon>
        <taxon>Nitrobacteraceae</taxon>
        <taxon>Bradyrhizobium</taxon>
        <taxon>Bradyrhizobium barranii</taxon>
    </lineage>
</organism>
<feature type="region of interest" description="Disordered" evidence="1">
    <location>
        <begin position="1"/>
        <end position="27"/>
    </location>
</feature>
<reference evidence="3 4" key="2">
    <citation type="journal article" date="2022" name="Int. J. Syst. Evol. Microbiol.">
        <title>Strains of Bradyrhizobium barranii sp. nov. associated with legumes native to Canada are symbionts of soybeans and belong to different subspecies (subsp. barranii subsp. nov. and subsp. apii subsp. nov.) and symbiovars (sv. glycinearum and sv. septentrionale).</title>
        <authorList>
            <person name="Bromfield E.S.P."/>
            <person name="Cloutier S."/>
            <person name="Wasai-Hara S."/>
            <person name="Minamisawa K."/>
        </authorList>
    </citation>
    <scope>NUCLEOTIDE SEQUENCE [LARGE SCALE GENOMIC DNA]</scope>
    <source>
        <strain evidence="3 4">144S4</strain>
    </source>
</reference>
<name>A0A939S0G1_9BRAD</name>
<proteinExistence type="predicted"/>
<dbReference type="EMBL" id="JAGEMI010000001">
    <property type="protein sequence ID" value="MBO1864982.1"/>
    <property type="molecule type" value="Genomic_DNA"/>
</dbReference>
<dbReference type="Proteomes" id="UP000664702">
    <property type="component" value="Chromosome"/>
</dbReference>
<evidence type="ECO:0000313" key="3">
    <source>
        <dbReference type="EMBL" id="UEM08616.1"/>
    </source>
</evidence>
<dbReference type="AlphaFoldDB" id="A0A939S0G1"/>
<protein>
    <submittedName>
        <fullName evidence="2">Uncharacterized protein</fullName>
    </submittedName>
</protein>
<reference evidence="2" key="1">
    <citation type="submission" date="2021-03" db="EMBL/GenBank/DDBJ databases">
        <title>Whole Genome Sequence of Bradyrhizobium sp. Strain 144S4.</title>
        <authorList>
            <person name="Bromfield E.S.P."/>
            <person name="Cloutier S."/>
        </authorList>
    </citation>
    <scope>NUCLEOTIDE SEQUENCE [LARGE SCALE GENOMIC DNA]</scope>
    <source>
        <strain evidence="2">144S4</strain>
    </source>
</reference>